<feature type="non-terminal residue" evidence="2">
    <location>
        <position position="1"/>
    </location>
</feature>
<organism evidence="2 3">
    <name type="scientific">Polarella glacialis</name>
    <name type="common">Dinoflagellate</name>
    <dbReference type="NCBI Taxonomy" id="89957"/>
    <lineage>
        <taxon>Eukaryota</taxon>
        <taxon>Sar</taxon>
        <taxon>Alveolata</taxon>
        <taxon>Dinophyceae</taxon>
        <taxon>Suessiales</taxon>
        <taxon>Suessiaceae</taxon>
        <taxon>Polarella</taxon>
    </lineage>
</organism>
<sequence length="73" mass="7767">GWIERVNREKLAEIDFREGGKKMGPIGYLPYHLVFRQGAGASAQAQRRSGSAPAKARSASASAAAPAQKEPSQ</sequence>
<dbReference type="Proteomes" id="UP000654075">
    <property type="component" value="Unassembled WGS sequence"/>
</dbReference>
<proteinExistence type="predicted"/>
<evidence type="ECO:0000313" key="3">
    <source>
        <dbReference type="Proteomes" id="UP000654075"/>
    </source>
</evidence>
<comment type="caution">
    <text evidence="2">The sequence shown here is derived from an EMBL/GenBank/DDBJ whole genome shotgun (WGS) entry which is preliminary data.</text>
</comment>
<accession>A0A813GYT2</accession>
<evidence type="ECO:0000313" key="2">
    <source>
        <dbReference type="EMBL" id="CAE8630465.1"/>
    </source>
</evidence>
<protein>
    <submittedName>
        <fullName evidence="2">Uncharacterized protein</fullName>
    </submittedName>
</protein>
<reference evidence="2" key="1">
    <citation type="submission" date="2021-02" db="EMBL/GenBank/DDBJ databases">
        <authorList>
            <person name="Dougan E. K."/>
            <person name="Rhodes N."/>
            <person name="Thang M."/>
            <person name="Chan C."/>
        </authorList>
    </citation>
    <scope>NUCLEOTIDE SEQUENCE</scope>
</reference>
<gene>
    <name evidence="2" type="ORF">PGLA1383_LOCUS46804</name>
</gene>
<evidence type="ECO:0000256" key="1">
    <source>
        <dbReference type="SAM" id="MobiDB-lite"/>
    </source>
</evidence>
<dbReference type="EMBL" id="CAJNNV010029893">
    <property type="protein sequence ID" value="CAE8630465.1"/>
    <property type="molecule type" value="Genomic_DNA"/>
</dbReference>
<feature type="compositionally biased region" description="Low complexity" evidence="1">
    <location>
        <begin position="39"/>
        <end position="67"/>
    </location>
</feature>
<feature type="region of interest" description="Disordered" evidence="1">
    <location>
        <begin position="39"/>
        <end position="73"/>
    </location>
</feature>
<dbReference type="AlphaFoldDB" id="A0A813GYT2"/>
<keyword evidence="3" id="KW-1185">Reference proteome</keyword>
<name>A0A813GYT2_POLGL</name>